<gene>
    <name evidence="1" type="ORF">E5331_20085</name>
</gene>
<comment type="caution">
    <text evidence="1">The sequence shown here is derived from an EMBL/GenBank/DDBJ whole genome shotgun (WGS) entry which is preliminary data.</text>
</comment>
<reference evidence="1" key="1">
    <citation type="submission" date="2019-04" db="EMBL/GenBank/DDBJ databases">
        <title>Microbes associate with the intestines of laboratory mice.</title>
        <authorList>
            <person name="Navarre W."/>
            <person name="Wong E."/>
            <person name="Huang K."/>
            <person name="Tropini C."/>
            <person name="Ng K."/>
            <person name="Yu B."/>
        </authorList>
    </citation>
    <scope>NUCLEOTIDE SEQUENCE</scope>
    <source>
        <strain evidence="1">NM04_E33</strain>
    </source>
</reference>
<name>A0AC61RCC3_9BACT</name>
<evidence type="ECO:0000313" key="1">
    <source>
        <dbReference type="EMBL" id="TGY74468.1"/>
    </source>
</evidence>
<evidence type="ECO:0000313" key="2">
    <source>
        <dbReference type="Proteomes" id="UP000306319"/>
    </source>
</evidence>
<proteinExistence type="predicted"/>
<dbReference type="EMBL" id="SRYB01000080">
    <property type="protein sequence ID" value="TGY74468.1"/>
    <property type="molecule type" value="Genomic_DNA"/>
</dbReference>
<dbReference type="Proteomes" id="UP000306319">
    <property type="component" value="Unassembled WGS sequence"/>
</dbReference>
<accession>A0AC61RCC3</accession>
<organism evidence="1 2">
    <name type="scientific">Lepagella muris</name>
    <dbReference type="NCBI Taxonomy" id="3032870"/>
    <lineage>
        <taxon>Bacteria</taxon>
        <taxon>Pseudomonadati</taxon>
        <taxon>Bacteroidota</taxon>
        <taxon>Bacteroidia</taxon>
        <taxon>Bacteroidales</taxon>
        <taxon>Muribaculaceae</taxon>
        <taxon>Lepagella</taxon>
    </lineage>
</organism>
<keyword evidence="2" id="KW-1185">Reference proteome</keyword>
<sequence length="257" mass="29625">MYLTDLTDAQKEYIKGTILMDNWRSKYDFFLILDAIIFIDVSGVQWRNLPHEYPKWQTVYYYFRRWGAMDAFSELEDVLVQEVRLKRGESPTPTIGAIDSQSSHSALPRSEKGIDGNKKVKGVKRNIITDKDGDILEGSTTPANMHDSKTAYALVALLVATFPWIKRIYADRGYRGNFIETAKHDFGIDIEITHSNYSGKFVPAKKRWVVERTFAWLDNFRRLCRNYEETTASANEMLMVAAVVLTLRKLTSVNNNF</sequence>
<protein>
    <submittedName>
        <fullName evidence="1">IS5 family transposase</fullName>
    </submittedName>
</protein>